<dbReference type="OrthoDB" id="191139at2759"/>
<dbReference type="SMR" id="A0A194W7L1"/>
<keyword evidence="5" id="KW-1185">Reference proteome</keyword>
<name>A0A194W7L1_CYTMA</name>
<dbReference type="AlphaFoldDB" id="A0A194W7L1"/>
<evidence type="ECO:0000313" key="5">
    <source>
        <dbReference type="Proteomes" id="UP000078559"/>
    </source>
</evidence>
<evidence type="ECO:0000256" key="3">
    <source>
        <dbReference type="ARBA" id="ARBA00023002"/>
    </source>
</evidence>
<dbReference type="Proteomes" id="UP000078559">
    <property type="component" value="Chromosome 8"/>
</dbReference>
<evidence type="ECO:0008006" key="6">
    <source>
        <dbReference type="Google" id="ProtNLM"/>
    </source>
</evidence>
<dbReference type="SUPFAM" id="SSF51735">
    <property type="entry name" value="NAD(P)-binding Rossmann-fold domains"/>
    <property type="match status" value="1"/>
</dbReference>
<evidence type="ECO:0000256" key="2">
    <source>
        <dbReference type="ARBA" id="ARBA00022857"/>
    </source>
</evidence>
<reference evidence="4" key="1">
    <citation type="submission" date="2014-12" db="EMBL/GenBank/DDBJ databases">
        <title>Genome Sequence of Valsa Canker Pathogens Uncovers a Specific Adaption of Colonization on Woody Bark.</title>
        <authorList>
            <person name="Yin Z."/>
            <person name="Liu H."/>
            <person name="Gao X."/>
            <person name="Li Z."/>
            <person name="Song N."/>
            <person name="Ke X."/>
            <person name="Dai Q."/>
            <person name="Wu Y."/>
            <person name="Sun Y."/>
            <person name="Xu J.-R."/>
            <person name="Kang Z.K."/>
            <person name="Wang L."/>
            <person name="Huang L."/>
        </authorList>
    </citation>
    <scope>NUCLEOTIDE SEQUENCE [LARGE SCALE GENOMIC DNA]</scope>
    <source>
        <strain evidence="4">03-8</strain>
    </source>
</reference>
<dbReference type="Gene3D" id="3.40.50.720">
    <property type="entry name" value="NAD(P)-binding Rossmann-like Domain"/>
    <property type="match status" value="1"/>
</dbReference>
<dbReference type="InterPro" id="IPR036291">
    <property type="entry name" value="NAD(P)-bd_dom_sf"/>
</dbReference>
<proteinExistence type="inferred from homology"/>
<dbReference type="GO" id="GO:0016491">
    <property type="term" value="F:oxidoreductase activity"/>
    <property type="evidence" value="ECO:0007669"/>
    <property type="project" value="UniProtKB-KW"/>
</dbReference>
<keyword evidence="2" id="KW-0521">NADP</keyword>
<comment type="similarity">
    <text evidence="1">Belongs to the short-chain dehydrogenases/reductases (SDR) family.</text>
</comment>
<organism evidence="4 5">
    <name type="scientific">Cytospora mali</name>
    <name type="common">Apple Valsa canker fungus</name>
    <name type="synonym">Valsa mali</name>
    <dbReference type="NCBI Taxonomy" id="578113"/>
    <lineage>
        <taxon>Eukaryota</taxon>
        <taxon>Fungi</taxon>
        <taxon>Dikarya</taxon>
        <taxon>Ascomycota</taxon>
        <taxon>Pezizomycotina</taxon>
        <taxon>Sordariomycetes</taxon>
        <taxon>Sordariomycetidae</taxon>
        <taxon>Diaporthales</taxon>
        <taxon>Cytosporaceae</taxon>
        <taxon>Cytospora</taxon>
    </lineage>
</organism>
<dbReference type="PANTHER" id="PTHR24320">
    <property type="entry name" value="RETINOL DEHYDROGENASE"/>
    <property type="match status" value="1"/>
</dbReference>
<dbReference type="PANTHER" id="PTHR24320:SF236">
    <property type="entry name" value="SHORT-CHAIN DEHYDROGENASE-RELATED"/>
    <property type="match status" value="1"/>
</dbReference>
<protein>
    <recommendedName>
        <fullName evidence="6">Short-chain dehydrogenase</fullName>
    </recommendedName>
</protein>
<sequence>MIDLCQVFPPKPGFKEQHLADQAGRQPADIPKVFIVTGATSGVGLELAKILYQKNGTIYVAGRSESKIDAAIKTIQDQFPSGVGRLEHFLVDISDLSSVRSAAEKFLSRETRLDILFHNAGVMFSSDDDRSAQGHELRMATNCLGPHLLTHLLRPLLTRTASSEADKKDLVRVVWVSSMIQLGTPKGGLIWDSQGQKPKLLGGMDQYMQTKAGAVFLAHEWGERLGIDGIVSVSLHPGLMKTELQRDIKLMQTMMGLLFKPAKFGAYTELFAGFSPDVTVEKNGSFLLPWGRFGSIPDHIAVSMREESQGGSGLSKRFWEYCEDELSSFK</sequence>
<gene>
    <name evidence="4" type="ORF">VM1G_07786</name>
</gene>
<dbReference type="InterPro" id="IPR002347">
    <property type="entry name" value="SDR_fam"/>
</dbReference>
<evidence type="ECO:0000256" key="1">
    <source>
        <dbReference type="ARBA" id="ARBA00006484"/>
    </source>
</evidence>
<accession>A0A194W7L1</accession>
<dbReference type="PRINTS" id="PR00081">
    <property type="entry name" value="GDHRDH"/>
</dbReference>
<evidence type="ECO:0000313" key="4">
    <source>
        <dbReference type="EMBL" id="KUI72242.1"/>
    </source>
</evidence>
<keyword evidence="3" id="KW-0560">Oxidoreductase</keyword>
<dbReference type="EMBL" id="CM003105">
    <property type="protein sequence ID" value="KUI72242.1"/>
    <property type="molecule type" value="Genomic_DNA"/>
</dbReference>
<dbReference type="Pfam" id="PF00106">
    <property type="entry name" value="adh_short"/>
    <property type="match status" value="1"/>
</dbReference>